<feature type="region of interest" description="Disordered" evidence="1">
    <location>
        <begin position="39"/>
        <end position="63"/>
    </location>
</feature>
<sequence>MTTPVCRPAGYLVPAEGRPLAVNLSRADRIRPQGSAIKSQVKLTHADPPGVSETRVGPGQSGKGAAAAVSADVWMCGSVGNAQSVRSLRFIFGAPKAER</sequence>
<reference evidence="2 3" key="1">
    <citation type="submission" date="2023-09" db="EMBL/GenBank/DDBJ databases">
        <title>Nesidiocoris tenuis whole genome shotgun sequence.</title>
        <authorList>
            <person name="Shibata T."/>
            <person name="Shimoda M."/>
            <person name="Kobayashi T."/>
            <person name="Uehara T."/>
        </authorList>
    </citation>
    <scope>NUCLEOTIDE SEQUENCE [LARGE SCALE GENOMIC DNA]</scope>
    <source>
        <strain evidence="2 3">Japan</strain>
    </source>
</reference>
<name>A0ABN7AIN8_9HEMI</name>
<proteinExistence type="predicted"/>
<accession>A0ABN7AIN8</accession>
<organism evidence="2 3">
    <name type="scientific">Nesidiocoris tenuis</name>
    <dbReference type="NCBI Taxonomy" id="355587"/>
    <lineage>
        <taxon>Eukaryota</taxon>
        <taxon>Metazoa</taxon>
        <taxon>Ecdysozoa</taxon>
        <taxon>Arthropoda</taxon>
        <taxon>Hexapoda</taxon>
        <taxon>Insecta</taxon>
        <taxon>Pterygota</taxon>
        <taxon>Neoptera</taxon>
        <taxon>Paraneoptera</taxon>
        <taxon>Hemiptera</taxon>
        <taxon>Heteroptera</taxon>
        <taxon>Panheteroptera</taxon>
        <taxon>Cimicomorpha</taxon>
        <taxon>Miridae</taxon>
        <taxon>Dicyphina</taxon>
        <taxon>Nesidiocoris</taxon>
    </lineage>
</organism>
<dbReference type="EMBL" id="AP028910">
    <property type="protein sequence ID" value="BES91142.1"/>
    <property type="molecule type" value="Genomic_DNA"/>
</dbReference>
<protein>
    <submittedName>
        <fullName evidence="2">Uncharacterized protein</fullName>
    </submittedName>
</protein>
<keyword evidence="3" id="KW-1185">Reference proteome</keyword>
<evidence type="ECO:0000313" key="3">
    <source>
        <dbReference type="Proteomes" id="UP001307889"/>
    </source>
</evidence>
<dbReference type="Proteomes" id="UP001307889">
    <property type="component" value="Chromosome 2"/>
</dbReference>
<gene>
    <name evidence="2" type="ORF">NTJ_03951</name>
</gene>
<evidence type="ECO:0000256" key="1">
    <source>
        <dbReference type="SAM" id="MobiDB-lite"/>
    </source>
</evidence>
<evidence type="ECO:0000313" key="2">
    <source>
        <dbReference type="EMBL" id="BES91142.1"/>
    </source>
</evidence>